<dbReference type="SUPFAM" id="SSF103473">
    <property type="entry name" value="MFS general substrate transporter"/>
    <property type="match status" value="1"/>
</dbReference>
<evidence type="ECO:0000313" key="29">
    <source>
        <dbReference type="EMBL" id="CAH1255145.1"/>
    </source>
</evidence>
<dbReference type="InterPro" id="IPR011701">
    <property type="entry name" value="MFS"/>
</dbReference>
<evidence type="ECO:0000256" key="7">
    <source>
        <dbReference type="ARBA" id="ARBA00022692"/>
    </source>
</evidence>
<dbReference type="GO" id="GO:0016323">
    <property type="term" value="C:basolateral plasma membrane"/>
    <property type="evidence" value="ECO:0007669"/>
    <property type="project" value="UniProtKB-SubCell"/>
</dbReference>
<feature type="transmembrane region" description="Helical" evidence="27">
    <location>
        <begin position="512"/>
        <end position="531"/>
    </location>
</feature>
<evidence type="ECO:0000256" key="8">
    <source>
        <dbReference type="ARBA" id="ARBA00022847"/>
    </source>
</evidence>
<keyword evidence="7 27" id="KW-0812">Transmembrane</keyword>
<keyword evidence="5" id="KW-0813">Transport</keyword>
<feature type="transmembrane region" description="Helical" evidence="27">
    <location>
        <begin position="485"/>
        <end position="503"/>
    </location>
</feature>
<comment type="subcellular location">
    <subcellularLocation>
        <location evidence="2">Basolateral cell membrane</location>
        <topology evidence="2">Multi-pass membrane protein</topology>
    </subcellularLocation>
    <subcellularLocation>
        <location evidence="3">Cytoplasmic vesicle</location>
        <location evidence="3">Secretory vesicle membrane</location>
        <topology evidence="3">Multi-pass membrane protein</topology>
    </subcellularLocation>
    <subcellularLocation>
        <location evidence="1">Cytoplasmic vesicle</location>
        <location evidence="1">Secretory vesicle</location>
        <location evidence="1">Synaptic vesicle membrane</location>
    </subcellularLocation>
    <subcellularLocation>
        <location evidence="4">Lysosome membrane</location>
    </subcellularLocation>
</comment>
<dbReference type="PANTHER" id="PTHR11662">
    <property type="entry name" value="SOLUTE CARRIER FAMILY 17"/>
    <property type="match status" value="1"/>
</dbReference>
<evidence type="ECO:0000256" key="21">
    <source>
        <dbReference type="ARBA" id="ARBA00056891"/>
    </source>
</evidence>
<dbReference type="OrthoDB" id="2985014at2759"/>
<dbReference type="GO" id="GO:0030672">
    <property type="term" value="C:synaptic vesicle membrane"/>
    <property type="evidence" value="ECO:0007669"/>
    <property type="project" value="UniProtKB-SubCell"/>
</dbReference>
<accession>A0A8K0EL23</accession>
<dbReference type="InterPro" id="IPR036259">
    <property type="entry name" value="MFS_trans_sf"/>
</dbReference>
<comment type="catalytic activity">
    <reaction evidence="18">
        <text>N-acetyl-L-aspartyl-L-glutamate(out) = N-acetyl-L-aspartyl-L-glutamate(in)</text>
        <dbReference type="Rhea" id="RHEA:72599"/>
        <dbReference type="ChEBI" id="CHEBI:76931"/>
    </reaction>
    <physiologicalReaction direction="left-to-right" evidence="18">
        <dbReference type="Rhea" id="RHEA:72600"/>
    </physiologicalReaction>
</comment>
<evidence type="ECO:0000256" key="20">
    <source>
        <dbReference type="ARBA" id="ARBA00051612"/>
    </source>
</evidence>
<evidence type="ECO:0000256" key="18">
    <source>
        <dbReference type="ARBA" id="ARBA00051403"/>
    </source>
</evidence>
<evidence type="ECO:0000259" key="28">
    <source>
        <dbReference type="PROSITE" id="PS50850"/>
    </source>
</evidence>
<evidence type="ECO:0000313" key="30">
    <source>
        <dbReference type="Proteomes" id="UP000838412"/>
    </source>
</evidence>
<protein>
    <recommendedName>
        <fullName evidence="22">Sialin</fullName>
    </recommendedName>
    <alternativeName>
        <fullName evidence="25">H(+)/nitrate cotransporter</fullName>
    </alternativeName>
    <alternativeName>
        <fullName evidence="23">H(+)/sialic acid cotransporter</fullName>
    </alternativeName>
    <alternativeName>
        <fullName evidence="24">Vesicular excitatory amino acid transporter</fullName>
    </alternativeName>
</protein>
<feature type="compositionally biased region" description="Low complexity" evidence="26">
    <location>
        <begin position="558"/>
        <end position="567"/>
    </location>
</feature>
<comment type="catalytic activity">
    <reaction evidence="17">
        <text>N-acetylneuraminate(in) + H(+)(in) = N-acetylneuraminate(out) + H(+)(out)</text>
        <dbReference type="Rhea" id="RHEA:28987"/>
        <dbReference type="ChEBI" id="CHEBI:15378"/>
        <dbReference type="ChEBI" id="CHEBI:35418"/>
    </reaction>
    <physiologicalReaction direction="right-to-left" evidence="17">
        <dbReference type="Rhea" id="RHEA:28989"/>
    </physiologicalReaction>
</comment>
<keyword evidence="11 27" id="KW-0472">Membrane</keyword>
<keyword evidence="9 27" id="KW-1133">Transmembrane helix</keyword>
<keyword evidence="6" id="KW-1003">Cell membrane</keyword>
<keyword evidence="14" id="KW-0968">Cytoplasmic vesicle</keyword>
<dbReference type="GO" id="GO:0005765">
    <property type="term" value="C:lysosomal membrane"/>
    <property type="evidence" value="ECO:0007669"/>
    <property type="project" value="UniProtKB-SubCell"/>
</dbReference>
<evidence type="ECO:0000256" key="1">
    <source>
        <dbReference type="ARBA" id="ARBA00004432"/>
    </source>
</evidence>
<dbReference type="GO" id="GO:0015293">
    <property type="term" value="F:symporter activity"/>
    <property type="evidence" value="ECO:0007669"/>
    <property type="project" value="UniProtKB-KW"/>
</dbReference>
<feature type="transmembrane region" description="Helical" evidence="27">
    <location>
        <begin position="228"/>
        <end position="247"/>
    </location>
</feature>
<evidence type="ECO:0000256" key="11">
    <source>
        <dbReference type="ARBA" id="ARBA00023136"/>
    </source>
</evidence>
<dbReference type="InterPro" id="IPR020846">
    <property type="entry name" value="MFS_dom"/>
</dbReference>
<gene>
    <name evidence="29" type="primary">SLC17A5</name>
    <name evidence="29" type="ORF">BLAG_LOCUS14305</name>
</gene>
<organism evidence="29 30">
    <name type="scientific">Branchiostoma lanceolatum</name>
    <name type="common">Common lancelet</name>
    <name type="synonym">Amphioxus lanceolatum</name>
    <dbReference type="NCBI Taxonomy" id="7740"/>
    <lineage>
        <taxon>Eukaryota</taxon>
        <taxon>Metazoa</taxon>
        <taxon>Chordata</taxon>
        <taxon>Cephalochordata</taxon>
        <taxon>Leptocardii</taxon>
        <taxon>Amphioxiformes</taxon>
        <taxon>Branchiostomatidae</taxon>
        <taxon>Branchiostoma</taxon>
    </lineage>
</organism>
<evidence type="ECO:0000256" key="4">
    <source>
        <dbReference type="ARBA" id="ARBA00004656"/>
    </source>
</evidence>
<evidence type="ECO:0000256" key="13">
    <source>
        <dbReference type="ARBA" id="ARBA00023228"/>
    </source>
</evidence>
<reference evidence="29" key="1">
    <citation type="submission" date="2022-01" db="EMBL/GenBank/DDBJ databases">
        <authorList>
            <person name="Braso-Vives M."/>
        </authorList>
    </citation>
    <scope>NUCLEOTIDE SEQUENCE</scope>
</reference>
<keyword evidence="12" id="KW-0325">Glycoprotein</keyword>
<evidence type="ECO:0000256" key="9">
    <source>
        <dbReference type="ARBA" id="ARBA00022989"/>
    </source>
</evidence>
<evidence type="ECO:0000256" key="10">
    <source>
        <dbReference type="ARBA" id="ARBA00023018"/>
    </source>
</evidence>
<evidence type="ECO:0000256" key="6">
    <source>
        <dbReference type="ARBA" id="ARBA00022475"/>
    </source>
</evidence>
<name>A0A8K0EL23_BRALA</name>
<evidence type="ECO:0000256" key="17">
    <source>
        <dbReference type="ARBA" id="ARBA00050625"/>
    </source>
</evidence>
<dbReference type="EMBL" id="OV696687">
    <property type="protein sequence ID" value="CAH1255145.1"/>
    <property type="molecule type" value="Genomic_DNA"/>
</dbReference>
<evidence type="ECO:0000256" key="24">
    <source>
        <dbReference type="ARBA" id="ARBA00081195"/>
    </source>
</evidence>
<evidence type="ECO:0000256" key="23">
    <source>
        <dbReference type="ARBA" id="ARBA00080244"/>
    </source>
</evidence>
<feature type="transmembrane region" description="Helical" evidence="27">
    <location>
        <begin position="189"/>
        <end position="207"/>
    </location>
</feature>
<evidence type="ECO:0000256" key="19">
    <source>
        <dbReference type="ARBA" id="ARBA00051447"/>
    </source>
</evidence>
<dbReference type="EMBL" id="OV696687">
    <property type="protein sequence ID" value="CAH1255146.1"/>
    <property type="molecule type" value="Genomic_DNA"/>
</dbReference>
<feature type="transmembrane region" description="Helical" evidence="27">
    <location>
        <begin position="394"/>
        <end position="414"/>
    </location>
</feature>
<dbReference type="GO" id="GO:0016324">
    <property type="term" value="C:apical plasma membrane"/>
    <property type="evidence" value="ECO:0007669"/>
    <property type="project" value="TreeGrafter"/>
</dbReference>
<feature type="domain" description="Major facilitator superfamily (MFS) profile" evidence="28">
    <location>
        <begin position="71"/>
        <end position="535"/>
    </location>
</feature>
<evidence type="ECO:0000256" key="14">
    <source>
        <dbReference type="ARBA" id="ARBA00023329"/>
    </source>
</evidence>
<dbReference type="Gene3D" id="1.20.1250.20">
    <property type="entry name" value="MFS general substrate transporter like domains"/>
    <property type="match status" value="2"/>
</dbReference>
<evidence type="ECO:0000256" key="5">
    <source>
        <dbReference type="ARBA" id="ARBA00022448"/>
    </source>
</evidence>
<evidence type="ECO:0000256" key="15">
    <source>
        <dbReference type="ARBA" id="ARBA00050101"/>
    </source>
</evidence>
<dbReference type="PANTHER" id="PTHR11662:SF454">
    <property type="entry name" value="SIALIN-LIKE"/>
    <property type="match status" value="1"/>
</dbReference>
<dbReference type="Proteomes" id="UP000838412">
    <property type="component" value="Chromosome 2"/>
</dbReference>
<dbReference type="PROSITE" id="PS50850">
    <property type="entry name" value="MFS"/>
    <property type="match status" value="1"/>
</dbReference>
<keyword evidence="10" id="KW-0770">Synapse</keyword>
<comment type="catalytic activity">
    <reaction evidence="19">
        <text>L-glutamate(out) = L-glutamate(in)</text>
        <dbReference type="Rhea" id="RHEA:66336"/>
        <dbReference type="ChEBI" id="CHEBI:29985"/>
    </reaction>
    <physiologicalReaction direction="left-to-right" evidence="19">
        <dbReference type="Rhea" id="RHEA:66337"/>
    </physiologicalReaction>
</comment>
<feature type="transmembrane region" description="Helical" evidence="27">
    <location>
        <begin position="453"/>
        <end position="473"/>
    </location>
</feature>
<evidence type="ECO:0000256" key="3">
    <source>
        <dbReference type="ARBA" id="ARBA00004638"/>
    </source>
</evidence>
<dbReference type="GO" id="GO:0006820">
    <property type="term" value="P:monoatomic anion transport"/>
    <property type="evidence" value="ECO:0007669"/>
    <property type="project" value="TreeGrafter"/>
</dbReference>
<sequence length="567" mass="62556">MVVLRLTQQTFKPVNDYHRLNLMPKSGKEVVHFVTTGPQENRHRKDCESCIQTGKSCKMGCIKQTQGCVHARHILVVAWFWAFANVYILRTNLSVAIVSMVKSNFSASAASECNGAQNNTPPVGWSEDGEFDWDEWAQGQVLSGYFYGYVCTQIFGGWLETRLGGKIVCGTSQLLGGLFTLLTPVAARGGVYALLAVRILVGFVAGITYPTHHGMWGKWAPIYERSRLMSITMAGANFGTVIVLPLSGYLADTYGWDSVFYVTGCIPILWFVFWVIFVYDSPSSHPRIDPEEAKYIESHIETREVKSPPVPWLKVARCVPLWAIVIGHTCSNWGFYTMLTNLPTYLKQILGFDIKANGFLSALPHLALMLFVMTGGFVTDYIRKHWVSTLTARRIMTFLGQIPPAIFFVLAGYVGCDRAAGVAMLALSVAFGGLAVPGFKLSHVELAPRFGGILYGITNTFGNIPGFVTPLVVGALTNNNQTREAWQTVFWIGAGIYVFGGLVQTREAWQTVFWIGAGIYVFGGLVVLVFLRTDVQEWAKDPEGEEGPEPGDLASDNTSTRSSTTRL</sequence>
<dbReference type="FunFam" id="1.20.1250.20:FF:000003">
    <property type="entry name" value="Solute carrier family 17 member 3"/>
    <property type="match status" value="1"/>
</dbReference>
<dbReference type="InterPro" id="IPR050382">
    <property type="entry name" value="MFS_Na/Anion_cotransporter"/>
</dbReference>
<dbReference type="FunFam" id="1.20.1250.20:FF:000067">
    <property type="entry name" value="sialin isoform X2"/>
    <property type="match status" value="1"/>
</dbReference>
<evidence type="ECO:0000256" key="16">
    <source>
        <dbReference type="ARBA" id="ARBA00050554"/>
    </source>
</evidence>
<comment type="catalytic activity">
    <reaction evidence="15">
        <text>2 nitrate(out) + H(+)(out) = 2 nitrate(in) + H(+)(in)</text>
        <dbReference type="Rhea" id="RHEA:71539"/>
        <dbReference type="ChEBI" id="CHEBI:15378"/>
        <dbReference type="ChEBI" id="CHEBI:17632"/>
    </reaction>
    <physiologicalReaction direction="left-to-right" evidence="15">
        <dbReference type="Rhea" id="RHEA:71540"/>
    </physiologicalReaction>
</comment>
<evidence type="ECO:0000256" key="22">
    <source>
        <dbReference type="ARBA" id="ARBA00069713"/>
    </source>
</evidence>
<evidence type="ECO:0000256" key="27">
    <source>
        <dbReference type="SAM" id="Phobius"/>
    </source>
</evidence>
<proteinExistence type="predicted"/>
<comment type="function">
    <text evidence="21">Receptor for CM101, a polysaccharide produced by group B Streptococcus with antipathoangiogenic properties.</text>
</comment>
<keyword evidence="30" id="KW-1185">Reference proteome</keyword>
<feature type="transmembrane region" description="Helical" evidence="27">
    <location>
        <begin position="420"/>
        <end position="441"/>
    </location>
</feature>
<feature type="transmembrane region" description="Helical" evidence="27">
    <location>
        <begin position="259"/>
        <end position="279"/>
    </location>
</feature>
<comment type="catalytic activity">
    <reaction evidence="16">
        <text>L-aspartate(out) = L-aspartate(in)</text>
        <dbReference type="Rhea" id="RHEA:66332"/>
        <dbReference type="ChEBI" id="CHEBI:29991"/>
    </reaction>
    <physiologicalReaction direction="left-to-right" evidence="16">
        <dbReference type="Rhea" id="RHEA:66333"/>
    </physiologicalReaction>
</comment>
<evidence type="ECO:0000256" key="25">
    <source>
        <dbReference type="ARBA" id="ARBA00081925"/>
    </source>
</evidence>
<evidence type="ECO:0000256" key="26">
    <source>
        <dbReference type="SAM" id="MobiDB-lite"/>
    </source>
</evidence>
<dbReference type="AlphaFoldDB" id="A0A8K0EL23"/>
<feature type="region of interest" description="Disordered" evidence="26">
    <location>
        <begin position="540"/>
        <end position="567"/>
    </location>
</feature>
<dbReference type="CDD" id="cd17318">
    <property type="entry name" value="MFS_SLC17"/>
    <property type="match status" value="1"/>
</dbReference>
<keyword evidence="13" id="KW-0458">Lysosome</keyword>
<evidence type="ECO:0000256" key="2">
    <source>
        <dbReference type="ARBA" id="ARBA00004554"/>
    </source>
</evidence>
<evidence type="ECO:0000256" key="12">
    <source>
        <dbReference type="ARBA" id="ARBA00023180"/>
    </source>
</evidence>
<comment type="catalytic activity">
    <reaction evidence="20">
        <text>D-glucuronate(out) + H(+)(out) = D-glucuronate(in) + H(+)(in)</text>
        <dbReference type="Rhea" id="RHEA:72591"/>
        <dbReference type="ChEBI" id="CHEBI:15378"/>
        <dbReference type="ChEBI" id="CHEBI:58720"/>
    </reaction>
    <physiologicalReaction direction="left-to-right" evidence="20">
        <dbReference type="Rhea" id="RHEA:72592"/>
    </physiologicalReaction>
</comment>
<dbReference type="GO" id="GO:0046942">
    <property type="term" value="P:carboxylic acid transport"/>
    <property type="evidence" value="ECO:0007669"/>
    <property type="project" value="UniProtKB-ARBA"/>
</dbReference>
<dbReference type="Pfam" id="PF07690">
    <property type="entry name" value="MFS_1"/>
    <property type="match status" value="1"/>
</dbReference>
<feature type="transmembrane region" description="Helical" evidence="27">
    <location>
        <begin position="359"/>
        <end position="382"/>
    </location>
</feature>
<keyword evidence="8" id="KW-0769">Symport</keyword>